<accession>A0A2H5P2L0</accession>
<keyword evidence="4" id="KW-1185">Reference proteome</keyword>
<dbReference type="AlphaFoldDB" id="A0A2H5P2L0"/>
<gene>
    <name evidence="3" type="ORF">CUMW_098160</name>
</gene>
<evidence type="ECO:0000313" key="4">
    <source>
        <dbReference type="Proteomes" id="UP000236630"/>
    </source>
</evidence>
<feature type="domain" description="NB-ARC" evidence="2">
    <location>
        <begin position="77"/>
        <end position="134"/>
    </location>
</feature>
<dbReference type="SUPFAM" id="SSF52540">
    <property type="entry name" value="P-loop containing nucleoside triphosphate hydrolases"/>
    <property type="match status" value="1"/>
</dbReference>
<keyword evidence="1" id="KW-0611">Plant defense</keyword>
<dbReference type="EMBL" id="BDQV01000034">
    <property type="protein sequence ID" value="GAY46582.1"/>
    <property type="molecule type" value="Genomic_DNA"/>
</dbReference>
<evidence type="ECO:0000313" key="3">
    <source>
        <dbReference type="EMBL" id="GAY46582.1"/>
    </source>
</evidence>
<evidence type="ECO:0000256" key="1">
    <source>
        <dbReference type="ARBA" id="ARBA00022821"/>
    </source>
</evidence>
<dbReference type="GO" id="GO:0043531">
    <property type="term" value="F:ADP binding"/>
    <property type="evidence" value="ECO:0007669"/>
    <property type="project" value="InterPro"/>
</dbReference>
<protein>
    <recommendedName>
        <fullName evidence="2">NB-ARC domain-containing protein</fullName>
    </recommendedName>
</protein>
<dbReference type="GO" id="GO:0006952">
    <property type="term" value="P:defense response"/>
    <property type="evidence" value="ECO:0007669"/>
    <property type="project" value="UniProtKB-KW"/>
</dbReference>
<name>A0A2H5P2L0_CITUN</name>
<evidence type="ECO:0000259" key="2">
    <source>
        <dbReference type="Pfam" id="PF00931"/>
    </source>
</evidence>
<dbReference type="STRING" id="55188.A0A2H5P2L0"/>
<sequence>MANISSKIGEISRRLEELCNRRIDLRLDKIDGGGSLNNVAVGGGQRPPAKRPPATTCLPNEPAVYGRDEDKARVLKIVLKIDPNDDSSFRLIPIVGMGGIGKTTLAREVYNDKSVEDFDPKAWVCVSDDFDVLRISKLKLKEALFKKKYLIVLDDVWSKSYDCGRLLSLHSWRGHLVAG</sequence>
<comment type="caution">
    <text evidence="3">The sequence shown here is derived from an EMBL/GenBank/DDBJ whole genome shotgun (WGS) entry which is preliminary data.</text>
</comment>
<dbReference type="Gene3D" id="3.40.50.300">
    <property type="entry name" value="P-loop containing nucleotide triphosphate hydrolases"/>
    <property type="match status" value="1"/>
</dbReference>
<dbReference type="Pfam" id="PF00931">
    <property type="entry name" value="NB-ARC"/>
    <property type="match status" value="1"/>
</dbReference>
<proteinExistence type="predicted"/>
<dbReference type="InterPro" id="IPR002182">
    <property type="entry name" value="NB-ARC"/>
</dbReference>
<dbReference type="InterPro" id="IPR027417">
    <property type="entry name" value="P-loop_NTPase"/>
</dbReference>
<organism evidence="3 4">
    <name type="scientific">Citrus unshiu</name>
    <name type="common">Satsuma mandarin</name>
    <name type="synonym">Citrus nobilis var. unshiu</name>
    <dbReference type="NCBI Taxonomy" id="55188"/>
    <lineage>
        <taxon>Eukaryota</taxon>
        <taxon>Viridiplantae</taxon>
        <taxon>Streptophyta</taxon>
        <taxon>Embryophyta</taxon>
        <taxon>Tracheophyta</taxon>
        <taxon>Spermatophyta</taxon>
        <taxon>Magnoliopsida</taxon>
        <taxon>eudicotyledons</taxon>
        <taxon>Gunneridae</taxon>
        <taxon>Pentapetalae</taxon>
        <taxon>rosids</taxon>
        <taxon>malvids</taxon>
        <taxon>Sapindales</taxon>
        <taxon>Rutaceae</taxon>
        <taxon>Aurantioideae</taxon>
        <taxon>Citrus</taxon>
    </lineage>
</organism>
<dbReference type="PANTHER" id="PTHR36766:SF40">
    <property type="entry name" value="DISEASE RESISTANCE PROTEIN RGA3"/>
    <property type="match status" value="1"/>
</dbReference>
<dbReference type="Proteomes" id="UP000236630">
    <property type="component" value="Unassembled WGS sequence"/>
</dbReference>
<dbReference type="PANTHER" id="PTHR36766">
    <property type="entry name" value="PLANT BROAD-SPECTRUM MILDEW RESISTANCE PROTEIN RPW8"/>
    <property type="match status" value="1"/>
</dbReference>
<reference evidence="3 4" key="1">
    <citation type="journal article" date="2017" name="Front. Genet.">
        <title>Draft sequencing of the heterozygous diploid genome of Satsuma (Citrus unshiu Marc.) using a hybrid assembly approach.</title>
        <authorList>
            <person name="Shimizu T."/>
            <person name="Tanizawa Y."/>
            <person name="Mochizuki T."/>
            <person name="Nagasaki H."/>
            <person name="Yoshioka T."/>
            <person name="Toyoda A."/>
            <person name="Fujiyama A."/>
            <person name="Kaminuma E."/>
            <person name="Nakamura Y."/>
        </authorList>
    </citation>
    <scope>NUCLEOTIDE SEQUENCE [LARGE SCALE GENOMIC DNA]</scope>
    <source>
        <strain evidence="4">cv. Miyagawa wase</strain>
    </source>
</reference>